<protein>
    <recommendedName>
        <fullName evidence="4">F-box domain-containing protein</fullName>
    </recommendedName>
</protein>
<dbReference type="OrthoDB" id="2117972at2759"/>
<dbReference type="PROSITE" id="PS50181">
    <property type="entry name" value="FBOX"/>
    <property type="match status" value="1"/>
</dbReference>
<dbReference type="PANTHER" id="PTHR12874">
    <property type="entry name" value="F-BOX ONLY PROTEIN 48-RELATED"/>
    <property type="match status" value="1"/>
</dbReference>
<dbReference type="InterPro" id="IPR045464">
    <property type="entry name" value="Hrt3/FBXO9_C"/>
</dbReference>
<feature type="repeat" description="TPR" evidence="2">
    <location>
        <begin position="76"/>
        <end position="109"/>
    </location>
</feature>
<gene>
    <name evidence="5" type="primary">PARPA_03627.1 scaffold 9253</name>
</gene>
<dbReference type="Gene3D" id="1.20.1280.50">
    <property type="match status" value="1"/>
</dbReference>
<organism evidence="5 6">
    <name type="scientific">Parasitella parasitica</name>
    <dbReference type="NCBI Taxonomy" id="35722"/>
    <lineage>
        <taxon>Eukaryota</taxon>
        <taxon>Fungi</taxon>
        <taxon>Fungi incertae sedis</taxon>
        <taxon>Mucoromycota</taxon>
        <taxon>Mucoromycotina</taxon>
        <taxon>Mucoromycetes</taxon>
        <taxon>Mucorales</taxon>
        <taxon>Mucorineae</taxon>
        <taxon>Mucoraceae</taxon>
        <taxon>Parasitella</taxon>
    </lineage>
</organism>
<dbReference type="PROSITE" id="PS50005">
    <property type="entry name" value="TPR"/>
    <property type="match status" value="1"/>
</dbReference>
<evidence type="ECO:0000256" key="3">
    <source>
        <dbReference type="SAM" id="MobiDB-lite"/>
    </source>
</evidence>
<dbReference type="InterPro" id="IPR019734">
    <property type="entry name" value="TPR_rpt"/>
</dbReference>
<name>A0A0B7N3C5_9FUNG</name>
<keyword evidence="6" id="KW-1185">Reference proteome</keyword>
<accession>A0A0B7N3C5</accession>
<dbReference type="GO" id="GO:0005737">
    <property type="term" value="C:cytoplasm"/>
    <property type="evidence" value="ECO:0007669"/>
    <property type="project" value="TreeGrafter"/>
</dbReference>
<reference evidence="5 6" key="1">
    <citation type="submission" date="2014-09" db="EMBL/GenBank/DDBJ databases">
        <authorList>
            <person name="Ellenberger Sabrina"/>
        </authorList>
    </citation>
    <scope>NUCLEOTIDE SEQUENCE [LARGE SCALE GENOMIC DNA]</scope>
    <source>
        <strain evidence="5 6">CBS 412.66</strain>
    </source>
</reference>
<evidence type="ECO:0000313" key="6">
    <source>
        <dbReference type="Proteomes" id="UP000054107"/>
    </source>
</evidence>
<dbReference type="EMBL" id="LN723087">
    <property type="protein sequence ID" value="CEP10010.1"/>
    <property type="molecule type" value="Genomic_DNA"/>
</dbReference>
<evidence type="ECO:0000259" key="4">
    <source>
        <dbReference type="PROSITE" id="PS50181"/>
    </source>
</evidence>
<dbReference type="InterPro" id="IPR001810">
    <property type="entry name" value="F-box_dom"/>
</dbReference>
<proteinExistence type="predicted"/>
<sequence length="437" mass="51580">MNTLDVEQEQALEEFRNNWRQEVREKHSRNKQPEVPSSEKQDCLTHNTSEEESIADIIDHTKSLATTEEEKEPVTAMDHYVIAVDNERQGKLGKALDSYRRAFRLDPNIDYAYEQHYQKEILPKIQESNVRPKMHSEDFKHFIPLGREYTAPSAMRTDPLADLITQFSNEEGLSYIPRLDYKSVAISKLPSEIMVDILRFLVLHSLSTMPFFALTCKKFFLLSRNPSIWQYACIRVFKDPSMTLEQSKRRQLDYVRKYNGHWMRMFIDRPRIRYDGIYISTCNYIRPGTSDIGWNQPIHVITYYRYLRFFPNGTILKHVTTEEPQNIVKLLQPGFDKKQCFHGRFTLDGEDHINIVMKDKTMPKLMFNMKLIIKTTHRGRHNKLVWDEYSSFSDIPNRGSDLFDLKSLKAFFFSPVRSYTTCYPSELNDMDESLMIM</sequence>
<dbReference type="Proteomes" id="UP000054107">
    <property type="component" value="Unassembled WGS sequence"/>
</dbReference>
<feature type="region of interest" description="Disordered" evidence="3">
    <location>
        <begin position="17"/>
        <end position="52"/>
    </location>
</feature>
<dbReference type="InterPro" id="IPR036047">
    <property type="entry name" value="F-box-like_dom_sf"/>
</dbReference>
<dbReference type="STRING" id="35722.A0A0B7N3C5"/>
<dbReference type="GO" id="GO:0019005">
    <property type="term" value="C:SCF ubiquitin ligase complex"/>
    <property type="evidence" value="ECO:0007669"/>
    <property type="project" value="TreeGrafter"/>
</dbReference>
<dbReference type="Pfam" id="PF12937">
    <property type="entry name" value="F-box-like"/>
    <property type="match status" value="1"/>
</dbReference>
<evidence type="ECO:0000256" key="2">
    <source>
        <dbReference type="PROSITE-ProRule" id="PRU00339"/>
    </source>
</evidence>
<dbReference type="CDD" id="cd22089">
    <property type="entry name" value="F-box_FBXO9"/>
    <property type="match status" value="1"/>
</dbReference>
<dbReference type="Pfam" id="PF19270">
    <property type="entry name" value="FBO_C"/>
    <property type="match status" value="1"/>
</dbReference>
<dbReference type="GO" id="GO:0031146">
    <property type="term" value="P:SCF-dependent proteasomal ubiquitin-dependent protein catabolic process"/>
    <property type="evidence" value="ECO:0007669"/>
    <property type="project" value="TreeGrafter"/>
</dbReference>
<evidence type="ECO:0000313" key="5">
    <source>
        <dbReference type="EMBL" id="CEP10010.1"/>
    </source>
</evidence>
<evidence type="ECO:0000256" key="1">
    <source>
        <dbReference type="ARBA" id="ARBA00022786"/>
    </source>
</evidence>
<feature type="domain" description="F-box" evidence="4">
    <location>
        <begin position="183"/>
        <end position="232"/>
    </location>
</feature>
<keyword evidence="1" id="KW-0833">Ubl conjugation pathway</keyword>
<dbReference type="PANTHER" id="PTHR12874:SF9">
    <property type="entry name" value="F-BOX ONLY PROTEIN 48"/>
    <property type="match status" value="1"/>
</dbReference>
<keyword evidence="2" id="KW-0802">TPR repeat</keyword>
<dbReference type="SUPFAM" id="SSF81383">
    <property type="entry name" value="F-box domain"/>
    <property type="match status" value="1"/>
</dbReference>
<dbReference type="AlphaFoldDB" id="A0A0B7N3C5"/>